<dbReference type="EMBL" id="ML996083">
    <property type="protein sequence ID" value="KAF2155306.1"/>
    <property type="molecule type" value="Genomic_DNA"/>
</dbReference>
<evidence type="ECO:0000313" key="3">
    <source>
        <dbReference type="Proteomes" id="UP000799439"/>
    </source>
</evidence>
<sequence>MAPEVYDLAYAHGKASANEAPSTKVDIWALGVTVWWTLSLTHPFDTKQQRPNFGVGAPFRYLRDKAVSVGAINVLQLMLHFDPRCRPDAKHLRPHHWIAGYRGSRQAASEGSVTAG</sequence>
<dbReference type="PROSITE" id="PS50011">
    <property type="entry name" value="PROTEIN_KINASE_DOM"/>
    <property type="match status" value="1"/>
</dbReference>
<feature type="domain" description="Protein kinase" evidence="1">
    <location>
        <begin position="1"/>
        <end position="98"/>
    </location>
</feature>
<keyword evidence="3" id="KW-1185">Reference proteome</keyword>
<dbReference type="InterPro" id="IPR000719">
    <property type="entry name" value="Prot_kinase_dom"/>
</dbReference>
<dbReference type="SUPFAM" id="SSF56112">
    <property type="entry name" value="Protein kinase-like (PK-like)"/>
    <property type="match status" value="1"/>
</dbReference>
<accession>A0A9P4MQ54</accession>
<dbReference type="AlphaFoldDB" id="A0A9P4MQ54"/>
<protein>
    <recommendedName>
        <fullName evidence="1">Protein kinase domain-containing protein</fullName>
    </recommendedName>
</protein>
<dbReference type="InterPro" id="IPR011009">
    <property type="entry name" value="Kinase-like_dom_sf"/>
</dbReference>
<dbReference type="OrthoDB" id="10252171at2759"/>
<organism evidence="2 3">
    <name type="scientific">Myriangium duriaei CBS 260.36</name>
    <dbReference type="NCBI Taxonomy" id="1168546"/>
    <lineage>
        <taxon>Eukaryota</taxon>
        <taxon>Fungi</taxon>
        <taxon>Dikarya</taxon>
        <taxon>Ascomycota</taxon>
        <taxon>Pezizomycotina</taxon>
        <taxon>Dothideomycetes</taxon>
        <taxon>Dothideomycetidae</taxon>
        <taxon>Myriangiales</taxon>
        <taxon>Myriangiaceae</taxon>
        <taxon>Myriangium</taxon>
    </lineage>
</organism>
<proteinExistence type="predicted"/>
<dbReference type="GO" id="GO:0005524">
    <property type="term" value="F:ATP binding"/>
    <property type="evidence" value="ECO:0007669"/>
    <property type="project" value="InterPro"/>
</dbReference>
<dbReference type="Gene3D" id="1.10.510.10">
    <property type="entry name" value="Transferase(Phosphotransferase) domain 1"/>
    <property type="match status" value="1"/>
</dbReference>
<reference evidence="2" key="1">
    <citation type="journal article" date="2020" name="Stud. Mycol.">
        <title>101 Dothideomycetes genomes: a test case for predicting lifestyles and emergence of pathogens.</title>
        <authorList>
            <person name="Haridas S."/>
            <person name="Albert R."/>
            <person name="Binder M."/>
            <person name="Bloem J."/>
            <person name="Labutti K."/>
            <person name="Salamov A."/>
            <person name="Andreopoulos B."/>
            <person name="Baker S."/>
            <person name="Barry K."/>
            <person name="Bills G."/>
            <person name="Bluhm B."/>
            <person name="Cannon C."/>
            <person name="Castanera R."/>
            <person name="Culley D."/>
            <person name="Daum C."/>
            <person name="Ezra D."/>
            <person name="Gonzalez J."/>
            <person name="Henrissat B."/>
            <person name="Kuo A."/>
            <person name="Liang C."/>
            <person name="Lipzen A."/>
            <person name="Lutzoni F."/>
            <person name="Magnuson J."/>
            <person name="Mondo S."/>
            <person name="Nolan M."/>
            <person name="Ohm R."/>
            <person name="Pangilinan J."/>
            <person name="Park H.-J."/>
            <person name="Ramirez L."/>
            <person name="Alfaro M."/>
            <person name="Sun H."/>
            <person name="Tritt A."/>
            <person name="Yoshinaga Y."/>
            <person name="Zwiers L.-H."/>
            <person name="Turgeon B."/>
            <person name="Goodwin S."/>
            <person name="Spatafora J."/>
            <person name="Crous P."/>
            <person name="Grigoriev I."/>
        </authorList>
    </citation>
    <scope>NUCLEOTIDE SEQUENCE</scope>
    <source>
        <strain evidence="2">CBS 260.36</strain>
    </source>
</reference>
<evidence type="ECO:0000313" key="2">
    <source>
        <dbReference type="EMBL" id="KAF2155306.1"/>
    </source>
</evidence>
<dbReference type="Proteomes" id="UP000799439">
    <property type="component" value="Unassembled WGS sequence"/>
</dbReference>
<dbReference type="GO" id="GO:0004672">
    <property type="term" value="F:protein kinase activity"/>
    <property type="evidence" value="ECO:0007669"/>
    <property type="project" value="InterPro"/>
</dbReference>
<gene>
    <name evidence="2" type="ORF">K461DRAFT_276505</name>
</gene>
<evidence type="ECO:0000259" key="1">
    <source>
        <dbReference type="PROSITE" id="PS50011"/>
    </source>
</evidence>
<name>A0A9P4MQ54_9PEZI</name>
<dbReference type="Pfam" id="PF00069">
    <property type="entry name" value="Pkinase"/>
    <property type="match status" value="1"/>
</dbReference>
<comment type="caution">
    <text evidence="2">The sequence shown here is derived from an EMBL/GenBank/DDBJ whole genome shotgun (WGS) entry which is preliminary data.</text>
</comment>